<proteinExistence type="inferred from homology"/>
<evidence type="ECO:0000256" key="4">
    <source>
        <dbReference type="ARBA" id="ARBA00022898"/>
    </source>
</evidence>
<organism evidence="7 8">
    <name type="scientific">Rhodohalobacter sulfatireducens</name>
    <dbReference type="NCBI Taxonomy" id="2911366"/>
    <lineage>
        <taxon>Bacteria</taxon>
        <taxon>Pseudomonadati</taxon>
        <taxon>Balneolota</taxon>
        <taxon>Balneolia</taxon>
        <taxon>Balneolales</taxon>
        <taxon>Balneolaceae</taxon>
        <taxon>Rhodohalobacter</taxon>
    </lineage>
</organism>
<gene>
    <name evidence="7" type="ORF">L6773_16935</name>
</gene>
<dbReference type="Proteomes" id="UP001165366">
    <property type="component" value="Unassembled WGS sequence"/>
</dbReference>
<evidence type="ECO:0000256" key="6">
    <source>
        <dbReference type="RuleBase" id="RU000382"/>
    </source>
</evidence>
<dbReference type="Gene3D" id="3.90.1150.10">
    <property type="entry name" value="Aspartate Aminotransferase, domain 1"/>
    <property type="match status" value="1"/>
</dbReference>
<evidence type="ECO:0000256" key="1">
    <source>
        <dbReference type="ARBA" id="ARBA00001933"/>
    </source>
</evidence>
<dbReference type="Gene3D" id="3.90.1150.170">
    <property type="match status" value="1"/>
</dbReference>
<keyword evidence="3" id="KW-0210">Decarboxylase</keyword>
<dbReference type="InterPro" id="IPR015424">
    <property type="entry name" value="PyrdxlP-dep_Trfase"/>
</dbReference>
<evidence type="ECO:0000313" key="8">
    <source>
        <dbReference type="Proteomes" id="UP001165366"/>
    </source>
</evidence>
<dbReference type="GO" id="GO:0008483">
    <property type="term" value="F:transaminase activity"/>
    <property type="evidence" value="ECO:0007669"/>
    <property type="project" value="UniProtKB-KW"/>
</dbReference>
<reference evidence="7" key="2">
    <citation type="submission" date="2024-05" db="EMBL/GenBank/DDBJ databases">
        <title>Rhodohalobacter halophilus gen. nov., sp. nov., a moderately halophilic member of the family Balneolaceae.</title>
        <authorList>
            <person name="Xia J."/>
        </authorList>
    </citation>
    <scope>NUCLEOTIDE SEQUENCE</scope>
    <source>
        <strain evidence="7">WB101</strain>
    </source>
</reference>
<dbReference type="EMBL" id="JAKLWS010000029">
    <property type="protein sequence ID" value="MCG2590264.1"/>
    <property type="molecule type" value="Genomic_DNA"/>
</dbReference>
<evidence type="ECO:0000313" key="7">
    <source>
        <dbReference type="EMBL" id="MCG2590264.1"/>
    </source>
</evidence>
<reference evidence="7" key="1">
    <citation type="submission" date="2022-01" db="EMBL/GenBank/DDBJ databases">
        <authorList>
            <person name="Wang Y."/>
        </authorList>
    </citation>
    <scope>NUCLEOTIDE SEQUENCE</scope>
    <source>
        <strain evidence="7">WB101</strain>
    </source>
</reference>
<keyword evidence="7" id="KW-0032">Aminotransferase</keyword>
<protein>
    <submittedName>
        <fullName evidence="7">Aminotransferase class V-fold PLP-dependent enzyme</fullName>
    </submittedName>
</protein>
<keyword evidence="7" id="KW-0808">Transferase</keyword>
<dbReference type="PANTHER" id="PTHR11999">
    <property type="entry name" value="GROUP II PYRIDOXAL-5-PHOSPHATE DECARBOXYLASE"/>
    <property type="match status" value="1"/>
</dbReference>
<dbReference type="Pfam" id="PF00282">
    <property type="entry name" value="Pyridoxal_deC"/>
    <property type="match status" value="1"/>
</dbReference>
<comment type="similarity">
    <text evidence="2 6">Belongs to the group II decarboxylase family.</text>
</comment>
<keyword evidence="8" id="KW-1185">Reference proteome</keyword>
<keyword evidence="5 6" id="KW-0456">Lyase</keyword>
<dbReference type="InterPro" id="IPR002129">
    <property type="entry name" value="PyrdxlP-dep_de-COase"/>
</dbReference>
<dbReference type="SUPFAM" id="SSF53383">
    <property type="entry name" value="PLP-dependent transferases"/>
    <property type="match status" value="1"/>
</dbReference>
<keyword evidence="4 6" id="KW-0663">Pyridoxal phosphate</keyword>
<dbReference type="InterPro" id="IPR010977">
    <property type="entry name" value="Aromatic_deC"/>
</dbReference>
<comment type="caution">
    <text evidence="7">The sequence shown here is derived from an EMBL/GenBank/DDBJ whole genome shotgun (WGS) entry which is preliminary data.</text>
</comment>
<dbReference type="Gene3D" id="3.40.640.10">
    <property type="entry name" value="Type I PLP-dependent aspartate aminotransferase-like (Major domain)"/>
    <property type="match status" value="1"/>
</dbReference>
<comment type="cofactor">
    <cofactor evidence="1 6">
        <name>pyridoxal 5'-phosphate</name>
        <dbReference type="ChEBI" id="CHEBI:597326"/>
    </cofactor>
</comment>
<sequence length="485" mass="54160">MIQDKLRELEQSSSKLNSNLTERSHLQQAAIEYANRFYESQPEEKAYREFNESVKNLLNEPIDEEAGEVEVILRELENGVVRPGLNTVSGRHFGYIPGGGLASSAIGDFLAAVTNRYAGVYASSPGAVVVETRLINWMSDLVGYGEGSGGYLSSGGSHANLTALVTARDSAELKAADYSKAVIYLTQQTHHCVDRALNIAGMKESKRRYIPMDDRFRMIPSELVRSIEQDRNDGLIPWVVVASAGSTDTGAIDPLDKIGGIARENGLWYHVDAAYGGFFILTDDGKEKLKGIEKSDSVVMDPHKGLFLPYGTGALIVKDVKKLAEAHRFSANYMKDADVKSGIYSPAEISPELSKHFRGLRMWLPLKLHGVKRFRDALEEKQLLARYLWEKMKTVDDIEVGPEPQLSIFMFRWNPESGESNVLNRELHKSLLKEGRFFLSTTEVDGRFFFRVAILSVRTHQREVDELLSTIQEKIKVIKPNDGSA</sequence>
<accession>A0ABS9KHD1</accession>
<evidence type="ECO:0000256" key="3">
    <source>
        <dbReference type="ARBA" id="ARBA00022793"/>
    </source>
</evidence>
<dbReference type="PANTHER" id="PTHR11999:SF70">
    <property type="entry name" value="MIP05841P"/>
    <property type="match status" value="1"/>
</dbReference>
<evidence type="ECO:0000256" key="5">
    <source>
        <dbReference type="ARBA" id="ARBA00023239"/>
    </source>
</evidence>
<evidence type="ECO:0000256" key="2">
    <source>
        <dbReference type="ARBA" id="ARBA00009533"/>
    </source>
</evidence>
<dbReference type="InterPro" id="IPR015421">
    <property type="entry name" value="PyrdxlP-dep_Trfase_major"/>
</dbReference>
<name>A0ABS9KHD1_9BACT</name>
<dbReference type="InterPro" id="IPR015422">
    <property type="entry name" value="PyrdxlP-dep_Trfase_small"/>
</dbReference>